<dbReference type="InterPro" id="IPR029063">
    <property type="entry name" value="SAM-dependent_MTases_sf"/>
</dbReference>
<keyword evidence="2" id="KW-1185">Reference proteome</keyword>
<dbReference type="Gene3D" id="3.40.50.150">
    <property type="entry name" value="Vaccinia Virus protein VP39"/>
    <property type="match status" value="1"/>
</dbReference>
<name>A0ABV6APX3_9HYPH</name>
<gene>
    <name evidence="1" type="ORF">ACFFP0_27855</name>
</gene>
<dbReference type="PANTHER" id="PTHR40036">
    <property type="entry name" value="MACROCIN O-METHYLTRANSFERASE"/>
    <property type="match status" value="1"/>
</dbReference>
<dbReference type="Proteomes" id="UP001589692">
    <property type="component" value="Unassembled WGS sequence"/>
</dbReference>
<evidence type="ECO:0000313" key="2">
    <source>
        <dbReference type="Proteomes" id="UP001589692"/>
    </source>
</evidence>
<dbReference type="RefSeq" id="WP_377265475.1">
    <property type="nucleotide sequence ID" value="NZ_JBHMAA010000036.1"/>
</dbReference>
<organism evidence="1 2">
    <name type="scientific">Rhizobium puerariae</name>
    <dbReference type="NCBI Taxonomy" id="1585791"/>
    <lineage>
        <taxon>Bacteria</taxon>
        <taxon>Pseudomonadati</taxon>
        <taxon>Pseudomonadota</taxon>
        <taxon>Alphaproteobacteria</taxon>
        <taxon>Hyphomicrobiales</taxon>
        <taxon>Rhizobiaceae</taxon>
        <taxon>Rhizobium/Agrobacterium group</taxon>
        <taxon>Rhizobium</taxon>
    </lineage>
</organism>
<dbReference type="SUPFAM" id="SSF53335">
    <property type="entry name" value="S-adenosyl-L-methionine-dependent methyltransferases"/>
    <property type="match status" value="1"/>
</dbReference>
<protein>
    <submittedName>
        <fullName evidence="1">TylF/MycF/NovP-related O-methyltransferase</fullName>
        <ecNumber evidence="1">2.1.1.-</ecNumber>
    </submittedName>
</protein>
<dbReference type="Pfam" id="PF05711">
    <property type="entry name" value="TylF"/>
    <property type="match status" value="1"/>
</dbReference>
<dbReference type="EC" id="2.1.1.-" evidence="1"/>
<comment type="caution">
    <text evidence="1">The sequence shown here is derived from an EMBL/GenBank/DDBJ whole genome shotgun (WGS) entry which is preliminary data.</text>
</comment>
<reference evidence="1 2" key="1">
    <citation type="submission" date="2024-09" db="EMBL/GenBank/DDBJ databases">
        <authorList>
            <person name="Sun Q."/>
            <person name="Mori K."/>
        </authorList>
    </citation>
    <scope>NUCLEOTIDE SEQUENCE [LARGE SCALE GENOMIC DNA]</scope>
    <source>
        <strain evidence="1 2">TBRC 4938</strain>
    </source>
</reference>
<dbReference type="PANTHER" id="PTHR40036:SF1">
    <property type="entry name" value="MACROCIN O-METHYLTRANSFERASE"/>
    <property type="match status" value="1"/>
</dbReference>
<keyword evidence="1" id="KW-0489">Methyltransferase</keyword>
<proteinExistence type="predicted"/>
<dbReference type="EMBL" id="JBHMAA010000036">
    <property type="protein sequence ID" value="MFB9952679.1"/>
    <property type="molecule type" value="Genomic_DNA"/>
</dbReference>
<keyword evidence="1" id="KW-0808">Transferase</keyword>
<accession>A0ABV6APX3</accession>
<sequence>MNMYHLVSQTVAYNVPGDLVEVGCNEGQSSVLIAKVIKDLNADKKLHVYDSFEGLPSARSEDGHSYKAGDLKTSEDILLGNFFRHGLEPPVIHKGWFQDTLKDGLPERISFAYLDGDFYDSIMVSLQYVYPRLSAGAVCLVDDYCDTEINAGGWNNLPGVKKACDDFMSDRPEEICYIYSGAFTHAFFRKL</sequence>
<dbReference type="GO" id="GO:0008168">
    <property type="term" value="F:methyltransferase activity"/>
    <property type="evidence" value="ECO:0007669"/>
    <property type="project" value="UniProtKB-KW"/>
</dbReference>
<dbReference type="InterPro" id="IPR008884">
    <property type="entry name" value="TylF_MeTrfase"/>
</dbReference>
<dbReference type="GO" id="GO:0032259">
    <property type="term" value="P:methylation"/>
    <property type="evidence" value="ECO:0007669"/>
    <property type="project" value="UniProtKB-KW"/>
</dbReference>
<evidence type="ECO:0000313" key="1">
    <source>
        <dbReference type="EMBL" id="MFB9952679.1"/>
    </source>
</evidence>